<evidence type="ECO:0000313" key="2">
    <source>
        <dbReference type="EMBL" id="KAJ8390971.1"/>
    </source>
</evidence>
<name>A0AAD7WBF6_9TELE</name>
<keyword evidence="3" id="KW-1185">Reference proteome</keyword>
<gene>
    <name evidence="2" type="ORF">AAFF_G00098910</name>
</gene>
<protein>
    <submittedName>
        <fullName evidence="2">Uncharacterized protein</fullName>
    </submittedName>
</protein>
<comment type="caution">
    <text evidence="2">The sequence shown here is derived from an EMBL/GenBank/DDBJ whole genome shotgun (WGS) entry which is preliminary data.</text>
</comment>
<dbReference type="EMBL" id="JAINUG010000164">
    <property type="protein sequence ID" value="KAJ8390971.1"/>
    <property type="molecule type" value="Genomic_DNA"/>
</dbReference>
<evidence type="ECO:0000313" key="3">
    <source>
        <dbReference type="Proteomes" id="UP001221898"/>
    </source>
</evidence>
<evidence type="ECO:0000256" key="1">
    <source>
        <dbReference type="SAM" id="MobiDB-lite"/>
    </source>
</evidence>
<accession>A0AAD7WBF6</accession>
<proteinExistence type="predicted"/>
<feature type="region of interest" description="Disordered" evidence="1">
    <location>
        <begin position="254"/>
        <end position="273"/>
    </location>
</feature>
<organism evidence="2 3">
    <name type="scientific">Aldrovandia affinis</name>
    <dbReference type="NCBI Taxonomy" id="143900"/>
    <lineage>
        <taxon>Eukaryota</taxon>
        <taxon>Metazoa</taxon>
        <taxon>Chordata</taxon>
        <taxon>Craniata</taxon>
        <taxon>Vertebrata</taxon>
        <taxon>Euteleostomi</taxon>
        <taxon>Actinopterygii</taxon>
        <taxon>Neopterygii</taxon>
        <taxon>Teleostei</taxon>
        <taxon>Notacanthiformes</taxon>
        <taxon>Halosauridae</taxon>
        <taxon>Aldrovandia</taxon>
    </lineage>
</organism>
<dbReference type="PANTHER" id="PTHR31025">
    <property type="entry name" value="SI:CH211-196P9.1-RELATED"/>
    <property type="match status" value="1"/>
</dbReference>
<sequence>MLNAIYNEELDVTDVDVPDVQTYHLNKPAALRVILQDHMIDKLDVNSLQKKQANEKTPAKNVKKARKGEANYLPPPPQGETEESLEQERLELLSEVKKRNNSQIINDKMEKTFSIRRQEVVTLAPPVSDLKERWPALFLPAQIKEEYKRITTANLESTFMANLDQCIPSLMPLDSEGQIGDLESRVMKILVTKSGTASDPASATVMIEGTEVLQGLDVPRACALLMGLIYALNLSYPRELKYTCVMKLPPLPPGASAGSQVGPTPPPGKGVFS</sequence>
<dbReference type="PANTHER" id="PTHR31025:SF25">
    <property type="entry name" value="ZINC FINGER (C2H2)-60"/>
    <property type="match status" value="1"/>
</dbReference>
<feature type="compositionally biased region" description="Pro residues" evidence="1">
    <location>
        <begin position="263"/>
        <end position="273"/>
    </location>
</feature>
<dbReference type="AlphaFoldDB" id="A0AAD7WBF6"/>
<dbReference type="Proteomes" id="UP001221898">
    <property type="component" value="Unassembled WGS sequence"/>
</dbReference>
<feature type="region of interest" description="Disordered" evidence="1">
    <location>
        <begin position="46"/>
        <end position="84"/>
    </location>
</feature>
<reference evidence="2" key="1">
    <citation type="journal article" date="2023" name="Science">
        <title>Genome structures resolve the early diversification of teleost fishes.</title>
        <authorList>
            <person name="Parey E."/>
            <person name="Louis A."/>
            <person name="Montfort J."/>
            <person name="Bouchez O."/>
            <person name="Roques C."/>
            <person name="Iampietro C."/>
            <person name="Lluch J."/>
            <person name="Castinel A."/>
            <person name="Donnadieu C."/>
            <person name="Desvignes T."/>
            <person name="Floi Bucao C."/>
            <person name="Jouanno E."/>
            <person name="Wen M."/>
            <person name="Mejri S."/>
            <person name="Dirks R."/>
            <person name="Jansen H."/>
            <person name="Henkel C."/>
            <person name="Chen W.J."/>
            <person name="Zahm M."/>
            <person name="Cabau C."/>
            <person name="Klopp C."/>
            <person name="Thompson A.W."/>
            <person name="Robinson-Rechavi M."/>
            <person name="Braasch I."/>
            <person name="Lecointre G."/>
            <person name="Bobe J."/>
            <person name="Postlethwait J.H."/>
            <person name="Berthelot C."/>
            <person name="Roest Crollius H."/>
            <person name="Guiguen Y."/>
        </authorList>
    </citation>
    <scope>NUCLEOTIDE SEQUENCE</scope>
    <source>
        <strain evidence="2">NC1722</strain>
    </source>
</reference>